<dbReference type="Proteomes" id="UP001153069">
    <property type="component" value="Unassembled WGS sequence"/>
</dbReference>
<keyword evidence="4" id="KW-1185">Reference proteome</keyword>
<name>A0A9N8DIY4_9STRA</name>
<protein>
    <submittedName>
        <fullName evidence="3">Uncharacterized protein</fullName>
    </submittedName>
</protein>
<sequence length="523" mass="59889">MTIKDLLFAVLLAFVLIKVSFLEHHAAHDSMVRKQAGVMLVDLAHVHQEEIQDLQYFSDIVNDELDTITDKMSHWEAQPLWMALSHTFPEWFHVPATYHNHGNKTRPGRKGNFQHAYDDVLSLFDMEPAPHPLETALELVSLKCHTLFTAASKQWHDTLASAQGPYNSAISIAQSWLSRTFFPHAPPSTKTSEIELEAVPIVPAEWEMDRAVYEGNHCGGFCYNLPDGAEIRTAYKVFGVRREIVFVGVGFTFVEWVPKATPPSSSWWDTANLADFCNGIPQVARSLSHEISAILTGFSNDVLQTAHSNSRFMADLIFMVALCTVFVVFFWMYWRITSIDQELPQLLPINEGRELIDDYFLYCIQLYGITWISLLGTTDCWARLAGPLSRLGMSRFGLSLTGLLKMWKKLSLQRHPDKRKGETTKQQHINSVKETVQGFYRELEVGDTESLRRVWRGTKTRWFRDLNQDAETSLDQLQELLNYDDFQNKQQSIRQARLNPTTPQECVTACLLRVFIIPSIPRY</sequence>
<keyword evidence="1" id="KW-0812">Transmembrane</keyword>
<accession>A0A9N8DIY4</accession>
<dbReference type="EMBL" id="CAICTM010000112">
    <property type="protein sequence ID" value="CAB9501599.1"/>
    <property type="molecule type" value="Genomic_DNA"/>
</dbReference>
<feature type="chain" id="PRO_5040464582" evidence="2">
    <location>
        <begin position="22"/>
        <end position="523"/>
    </location>
</feature>
<evidence type="ECO:0000313" key="4">
    <source>
        <dbReference type="Proteomes" id="UP001153069"/>
    </source>
</evidence>
<keyword evidence="1" id="KW-0472">Membrane</keyword>
<evidence type="ECO:0000256" key="2">
    <source>
        <dbReference type="SAM" id="SignalP"/>
    </source>
</evidence>
<feature type="transmembrane region" description="Helical" evidence="1">
    <location>
        <begin position="312"/>
        <end position="334"/>
    </location>
</feature>
<evidence type="ECO:0000313" key="3">
    <source>
        <dbReference type="EMBL" id="CAB9501599.1"/>
    </source>
</evidence>
<dbReference type="AlphaFoldDB" id="A0A9N8DIY4"/>
<proteinExistence type="predicted"/>
<evidence type="ECO:0000256" key="1">
    <source>
        <dbReference type="SAM" id="Phobius"/>
    </source>
</evidence>
<keyword evidence="2" id="KW-0732">Signal</keyword>
<comment type="caution">
    <text evidence="3">The sequence shown here is derived from an EMBL/GenBank/DDBJ whole genome shotgun (WGS) entry which is preliminary data.</text>
</comment>
<feature type="signal peptide" evidence="2">
    <location>
        <begin position="1"/>
        <end position="21"/>
    </location>
</feature>
<organism evidence="3 4">
    <name type="scientific">Seminavis robusta</name>
    <dbReference type="NCBI Taxonomy" id="568900"/>
    <lineage>
        <taxon>Eukaryota</taxon>
        <taxon>Sar</taxon>
        <taxon>Stramenopiles</taxon>
        <taxon>Ochrophyta</taxon>
        <taxon>Bacillariophyta</taxon>
        <taxon>Bacillariophyceae</taxon>
        <taxon>Bacillariophycidae</taxon>
        <taxon>Naviculales</taxon>
        <taxon>Naviculaceae</taxon>
        <taxon>Seminavis</taxon>
    </lineage>
</organism>
<reference evidence="3" key="1">
    <citation type="submission" date="2020-06" db="EMBL/GenBank/DDBJ databases">
        <authorList>
            <consortium name="Plant Systems Biology data submission"/>
        </authorList>
    </citation>
    <scope>NUCLEOTIDE SEQUENCE</scope>
    <source>
        <strain evidence="3">D6</strain>
    </source>
</reference>
<gene>
    <name evidence="3" type="ORF">SEMRO_113_G055930.1</name>
</gene>
<keyword evidence="1" id="KW-1133">Transmembrane helix</keyword>